<evidence type="ECO:0000259" key="1">
    <source>
        <dbReference type="Pfam" id="PF05899"/>
    </source>
</evidence>
<gene>
    <name evidence="2" type="ORF">C4520_19335</name>
</gene>
<dbReference type="InterPro" id="IPR014710">
    <property type="entry name" value="RmlC-like_jellyroll"/>
</dbReference>
<dbReference type="CDD" id="cd02227">
    <property type="entry name" value="cupin_TM1112-like"/>
    <property type="match status" value="1"/>
</dbReference>
<dbReference type="Gene3D" id="2.60.120.10">
    <property type="entry name" value="Jelly Rolls"/>
    <property type="match status" value="1"/>
</dbReference>
<name>A0A3A4N2A0_ABYX5</name>
<comment type="caution">
    <text evidence="2">The sequence shown here is derived from an EMBL/GenBank/DDBJ whole genome shotgun (WGS) entry which is preliminary data.</text>
</comment>
<feature type="domain" description="(S)-ureidoglycine aminohydrolase cupin" evidence="1">
    <location>
        <begin position="15"/>
        <end position="87"/>
    </location>
</feature>
<dbReference type="PANTHER" id="PTHR33271">
    <property type="entry name" value="OS04G0445200 PROTEIN"/>
    <property type="match status" value="1"/>
</dbReference>
<dbReference type="InterPro" id="IPR008579">
    <property type="entry name" value="UGlyAH_Cupin_dom"/>
</dbReference>
<dbReference type="Pfam" id="PF05899">
    <property type="entry name" value="Cupin_3"/>
    <property type="match status" value="1"/>
</dbReference>
<dbReference type="InterPro" id="IPR011051">
    <property type="entry name" value="RmlC_Cupin_sf"/>
</dbReference>
<dbReference type="AlphaFoldDB" id="A0A3A4N2A0"/>
<dbReference type="SUPFAM" id="SSF51182">
    <property type="entry name" value="RmlC-like cupins"/>
    <property type="match status" value="1"/>
</dbReference>
<dbReference type="Proteomes" id="UP000265882">
    <property type="component" value="Unassembled WGS sequence"/>
</dbReference>
<protein>
    <submittedName>
        <fullName evidence="2">DUF861 domain-containing protein</fullName>
    </submittedName>
</protein>
<organism evidence="2 3">
    <name type="scientific">Abyssobacteria bacterium (strain SURF_5)</name>
    <dbReference type="NCBI Taxonomy" id="2093360"/>
    <lineage>
        <taxon>Bacteria</taxon>
        <taxon>Pseudomonadati</taxon>
        <taxon>Candidatus Hydrogenedentota</taxon>
        <taxon>Candidatus Abyssobacteria</taxon>
    </lineage>
</organism>
<reference evidence="2 3" key="1">
    <citation type="journal article" date="2017" name="ISME J.">
        <title>Energy and carbon metabolisms in a deep terrestrial subsurface fluid microbial community.</title>
        <authorList>
            <person name="Momper L."/>
            <person name="Jungbluth S.P."/>
            <person name="Lee M.D."/>
            <person name="Amend J.P."/>
        </authorList>
    </citation>
    <scope>NUCLEOTIDE SEQUENCE [LARGE SCALE GENOMIC DNA]</scope>
    <source>
        <strain evidence="2">SURF_5</strain>
    </source>
</reference>
<evidence type="ECO:0000313" key="2">
    <source>
        <dbReference type="EMBL" id="RJP16163.1"/>
    </source>
</evidence>
<dbReference type="PANTHER" id="PTHR33271:SF22">
    <property type="entry name" value="OS04G0445200 PROTEIN"/>
    <property type="match status" value="1"/>
</dbReference>
<evidence type="ECO:0000313" key="3">
    <source>
        <dbReference type="Proteomes" id="UP000265882"/>
    </source>
</evidence>
<accession>A0A3A4N2A0</accession>
<dbReference type="EMBL" id="QZKU01000128">
    <property type="protein sequence ID" value="RJP16163.1"/>
    <property type="molecule type" value="Genomic_DNA"/>
</dbReference>
<sequence>MDEIEIKKLSKDDLEKMGVSTWPIWEKEASTFDWHYDETEQCYILEGRVRVEPKDGKPAEFGPGDFVTFPEGMDCVWKISKDVRKHYRFL</sequence>
<proteinExistence type="predicted"/>